<dbReference type="EMBL" id="FNCN01000013">
    <property type="protein sequence ID" value="SDH28215.1"/>
    <property type="molecule type" value="Genomic_DNA"/>
</dbReference>
<name>A0A1G8B4Z2_9ACTN</name>
<proteinExistence type="predicted"/>
<evidence type="ECO:0000313" key="2">
    <source>
        <dbReference type="Proteomes" id="UP000198923"/>
    </source>
</evidence>
<dbReference type="STRING" id="504805.SAMN05421505_113137"/>
<keyword evidence="2" id="KW-1185">Reference proteome</keyword>
<protein>
    <submittedName>
        <fullName evidence="1">Sporadically distributed protein, TIGR04141 family</fullName>
    </submittedName>
</protein>
<accession>A0A1G8B4Z2</accession>
<dbReference type="InterPro" id="IPR026487">
    <property type="entry name" value="CHP04141"/>
</dbReference>
<sequence length="133" mass="14380">MPPHRAGSRCQFICVKKAEATAELNHLFAQGRVAMETLRFDPEAQEKFLAKVDRLAPGHPLDRTFRSLTLVYGILLKDGVPLTPASLFAFAKVSLLHAVTALEGMGVRVEIVSISRTSVTGMVTSEGRADASS</sequence>
<gene>
    <name evidence="1" type="ORF">SAMN05421505_113137</name>
</gene>
<organism evidence="1 2">
    <name type="scientific">Sinosporangium album</name>
    <dbReference type="NCBI Taxonomy" id="504805"/>
    <lineage>
        <taxon>Bacteria</taxon>
        <taxon>Bacillati</taxon>
        <taxon>Actinomycetota</taxon>
        <taxon>Actinomycetes</taxon>
        <taxon>Streptosporangiales</taxon>
        <taxon>Streptosporangiaceae</taxon>
        <taxon>Sinosporangium</taxon>
    </lineage>
</organism>
<dbReference type="RefSeq" id="WP_275936293.1">
    <property type="nucleotide sequence ID" value="NZ_FNCN01000013.1"/>
</dbReference>
<dbReference type="Proteomes" id="UP000198923">
    <property type="component" value="Unassembled WGS sequence"/>
</dbReference>
<dbReference type="NCBIfam" id="TIGR04141">
    <property type="entry name" value="TIGR04141 family sporadically distributed protein"/>
    <property type="match status" value="1"/>
</dbReference>
<dbReference type="Pfam" id="PF19614">
    <property type="entry name" value="DUF6119"/>
    <property type="match status" value="1"/>
</dbReference>
<dbReference type="AlphaFoldDB" id="A0A1G8B4Z2"/>
<reference evidence="1 2" key="1">
    <citation type="submission" date="2016-10" db="EMBL/GenBank/DDBJ databases">
        <authorList>
            <person name="de Groot N.N."/>
        </authorList>
    </citation>
    <scope>NUCLEOTIDE SEQUENCE [LARGE SCALE GENOMIC DNA]</scope>
    <source>
        <strain evidence="1 2">CPCC 201354</strain>
    </source>
</reference>
<evidence type="ECO:0000313" key="1">
    <source>
        <dbReference type="EMBL" id="SDH28215.1"/>
    </source>
</evidence>